<dbReference type="InterPro" id="IPR038488">
    <property type="entry name" value="Integrase_DNA-bd_sf"/>
</dbReference>
<dbReference type="Pfam" id="PF00589">
    <property type="entry name" value="Phage_integrase"/>
    <property type="match status" value="1"/>
</dbReference>
<dbReference type="Proteomes" id="UP001404104">
    <property type="component" value="Unassembled WGS sequence"/>
</dbReference>
<dbReference type="PROSITE" id="PS51898">
    <property type="entry name" value="TYR_RECOMBINASE"/>
    <property type="match status" value="1"/>
</dbReference>
<reference evidence="6 7" key="1">
    <citation type="submission" date="2024-05" db="EMBL/GenBank/DDBJ databases">
        <authorList>
            <person name="Liu Q."/>
            <person name="Xin Y.-H."/>
        </authorList>
    </citation>
    <scope>NUCLEOTIDE SEQUENCE [LARGE SCALE GENOMIC DNA]</scope>
    <source>
        <strain evidence="6 7">CGMCC 1.15349</strain>
    </source>
</reference>
<dbReference type="EMBL" id="JBDIMF010000002">
    <property type="protein sequence ID" value="MEN2786261.1"/>
    <property type="molecule type" value="Genomic_DNA"/>
</dbReference>
<protein>
    <submittedName>
        <fullName evidence="6">Integrase arm-type DNA-binding domain-containing protein</fullName>
    </submittedName>
</protein>
<dbReference type="InterPro" id="IPR002104">
    <property type="entry name" value="Integrase_catalytic"/>
</dbReference>
<dbReference type="GO" id="GO:0003677">
    <property type="term" value="F:DNA binding"/>
    <property type="evidence" value="ECO:0007669"/>
    <property type="project" value="UniProtKB-KW"/>
</dbReference>
<keyword evidence="3 6" id="KW-0238">DNA-binding</keyword>
<sequence>MAQQFNRLNAISIKRPMVEGRHPDGNNLYLNVSRSGAKSWALIYTLNGKRREVGLGKLDLVPLAEARNRAREAADLRRQGLDPKAIWDAQKAPASAASAASAVTFGELALEVVNDRKAAWKNAKHVQQWENSLFTYAAPIWATPVSDIDIEDVLTILRPIWTTKQETASRLRGRIQAVLDVAKVRGLRTGENPAVWAGNLALVLAKQRSGPMRHQPSMPHADLREFMIALRKRREVSARALELTILTAGRTTEIREAVWEEFDLPNATWCIPADRMKMARDHRVALSKPALALLEALDAKSGLLFPGQKAGKSLSNMTMLQLMRRMNVGHYCVHGFRSSFSTWAAEKTDFQRELVEVSLAHVVGSEVARAYQRSDILEKRVALMQAWADYIL</sequence>
<comment type="caution">
    <text evidence="6">The sequence shown here is derived from an EMBL/GenBank/DDBJ whole genome shotgun (WGS) entry which is preliminary data.</text>
</comment>
<dbReference type="Gene3D" id="3.30.160.390">
    <property type="entry name" value="Integrase, DNA-binding domain"/>
    <property type="match status" value="1"/>
</dbReference>
<feature type="domain" description="Tyr recombinase" evidence="5">
    <location>
        <begin position="213"/>
        <end position="384"/>
    </location>
</feature>
<dbReference type="PANTHER" id="PTHR30629:SF2">
    <property type="entry name" value="PROPHAGE INTEGRASE INTS-RELATED"/>
    <property type="match status" value="1"/>
</dbReference>
<evidence type="ECO:0000256" key="2">
    <source>
        <dbReference type="ARBA" id="ARBA00022908"/>
    </source>
</evidence>
<evidence type="ECO:0000256" key="1">
    <source>
        <dbReference type="ARBA" id="ARBA00008857"/>
    </source>
</evidence>
<dbReference type="InterPro" id="IPR013762">
    <property type="entry name" value="Integrase-like_cat_sf"/>
</dbReference>
<name>A0ABU9XR16_9SPHN</name>
<dbReference type="InterPro" id="IPR050808">
    <property type="entry name" value="Phage_Integrase"/>
</dbReference>
<dbReference type="Gene3D" id="1.10.443.10">
    <property type="entry name" value="Intergrase catalytic core"/>
    <property type="match status" value="1"/>
</dbReference>
<dbReference type="CDD" id="cd00801">
    <property type="entry name" value="INT_P4_C"/>
    <property type="match status" value="1"/>
</dbReference>
<dbReference type="InterPro" id="IPR053876">
    <property type="entry name" value="Phage_int_M"/>
</dbReference>
<proteinExistence type="inferred from homology"/>
<dbReference type="Gene3D" id="1.10.150.130">
    <property type="match status" value="1"/>
</dbReference>
<evidence type="ECO:0000313" key="6">
    <source>
        <dbReference type="EMBL" id="MEN2786261.1"/>
    </source>
</evidence>
<dbReference type="RefSeq" id="WP_345864060.1">
    <property type="nucleotide sequence ID" value="NZ_JBDIMF010000002.1"/>
</dbReference>
<keyword evidence="7" id="KW-1185">Reference proteome</keyword>
<dbReference type="InterPro" id="IPR010998">
    <property type="entry name" value="Integrase_recombinase_N"/>
</dbReference>
<evidence type="ECO:0000313" key="7">
    <source>
        <dbReference type="Proteomes" id="UP001404104"/>
    </source>
</evidence>
<dbReference type="InterPro" id="IPR025166">
    <property type="entry name" value="Integrase_DNA_bind_dom"/>
</dbReference>
<keyword evidence="4" id="KW-0233">DNA recombination</keyword>
<evidence type="ECO:0000259" key="5">
    <source>
        <dbReference type="PROSITE" id="PS51898"/>
    </source>
</evidence>
<comment type="similarity">
    <text evidence="1">Belongs to the 'phage' integrase family.</text>
</comment>
<dbReference type="InterPro" id="IPR011010">
    <property type="entry name" value="DNA_brk_join_enz"/>
</dbReference>
<dbReference type="Pfam" id="PF13356">
    <property type="entry name" value="Arm-DNA-bind_3"/>
    <property type="match status" value="1"/>
</dbReference>
<gene>
    <name evidence="6" type="ORF">ABC969_07490</name>
</gene>
<dbReference type="Pfam" id="PF22022">
    <property type="entry name" value="Phage_int_M"/>
    <property type="match status" value="1"/>
</dbReference>
<accession>A0ABU9XR16</accession>
<dbReference type="PANTHER" id="PTHR30629">
    <property type="entry name" value="PROPHAGE INTEGRASE"/>
    <property type="match status" value="1"/>
</dbReference>
<dbReference type="SUPFAM" id="SSF56349">
    <property type="entry name" value="DNA breaking-rejoining enzymes"/>
    <property type="match status" value="1"/>
</dbReference>
<keyword evidence="2" id="KW-0229">DNA integration</keyword>
<organism evidence="6 7">
    <name type="scientific">Sphingomonas qilianensis</name>
    <dbReference type="NCBI Taxonomy" id="1736690"/>
    <lineage>
        <taxon>Bacteria</taxon>
        <taxon>Pseudomonadati</taxon>
        <taxon>Pseudomonadota</taxon>
        <taxon>Alphaproteobacteria</taxon>
        <taxon>Sphingomonadales</taxon>
        <taxon>Sphingomonadaceae</taxon>
        <taxon>Sphingomonas</taxon>
    </lineage>
</organism>
<evidence type="ECO:0000256" key="3">
    <source>
        <dbReference type="ARBA" id="ARBA00023125"/>
    </source>
</evidence>
<evidence type="ECO:0000256" key="4">
    <source>
        <dbReference type="ARBA" id="ARBA00023172"/>
    </source>
</evidence>